<accession>A0A919T9Y3</accession>
<keyword evidence="2" id="KW-1185">Reference proteome</keyword>
<proteinExistence type="predicted"/>
<name>A0A919T9Y3_9ACTN</name>
<reference evidence="1 2" key="1">
    <citation type="submission" date="2021-03" db="EMBL/GenBank/DDBJ databases">
        <title>Whole genome shotgun sequence of Actinoplanes toevensis NBRC 105298.</title>
        <authorList>
            <person name="Komaki H."/>
            <person name="Tamura T."/>
        </authorList>
    </citation>
    <scope>NUCLEOTIDE SEQUENCE [LARGE SCALE GENOMIC DNA]</scope>
    <source>
        <strain evidence="1 2">NBRC 105298</strain>
    </source>
</reference>
<gene>
    <name evidence="1" type="ORF">Ato02nite_035030</name>
</gene>
<comment type="caution">
    <text evidence="1">The sequence shown here is derived from an EMBL/GenBank/DDBJ whole genome shotgun (WGS) entry which is preliminary data.</text>
</comment>
<organism evidence="1 2">
    <name type="scientific">Paractinoplanes toevensis</name>
    <dbReference type="NCBI Taxonomy" id="571911"/>
    <lineage>
        <taxon>Bacteria</taxon>
        <taxon>Bacillati</taxon>
        <taxon>Actinomycetota</taxon>
        <taxon>Actinomycetes</taxon>
        <taxon>Micromonosporales</taxon>
        <taxon>Micromonosporaceae</taxon>
        <taxon>Paractinoplanes</taxon>
    </lineage>
</organism>
<evidence type="ECO:0000313" key="2">
    <source>
        <dbReference type="Proteomes" id="UP000677082"/>
    </source>
</evidence>
<sequence length="133" mass="15272">MDKIKVTRLLDKIRNKRGFDLDDFALANELMGELRTWLNTTFPADPKFVHELSYRDAISYFIDSRPKSDHVTKGAMLRSDHRDGTSLVQVFLDKRDEVVCGDNGLPFGRRLTVGRLDDELAETFGKRDLVIVE</sequence>
<protein>
    <submittedName>
        <fullName evidence="1">Uncharacterized protein</fullName>
    </submittedName>
</protein>
<dbReference type="EMBL" id="BOQN01000049">
    <property type="protein sequence ID" value="GIM91710.1"/>
    <property type="molecule type" value="Genomic_DNA"/>
</dbReference>
<dbReference type="Proteomes" id="UP000677082">
    <property type="component" value="Unassembled WGS sequence"/>
</dbReference>
<evidence type="ECO:0000313" key="1">
    <source>
        <dbReference type="EMBL" id="GIM91710.1"/>
    </source>
</evidence>
<dbReference type="AlphaFoldDB" id="A0A919T9Y3"/>
<dbReference type="RefSeq" id="WP_213007599.1">
    <property type="nucleotide sequence ID" value="NZ_BOQN01000049.1"/>
</dbReference>